<dbReference type="EMBL" id="FNAJ01000001">
    <property type="protein sequence ID" value="SDD52179.1"/>
    <property type="molecule type" value="Genomic_DNA"/>
</dbReference>
<feature type="chain" id="PRO_5022952121" evidence="2">
    <location>
        <begin position="23"/>
        <end position="105"/>
    </location>
</feature>
<name>A0A511H8Q5_9BACT</name>
<evidence type="ECO:0000313" key="3">
    <source>
        <dbReference type="EMBL" id="GEL69920.1"/>
    </source>
</evidence>
<dbReference type="Proteomes" id="UP000198717">
    <property type="component" value="Unassembled WGS sequence"/>
</dbReference>
<evidence type="ECO:0000256" key="1">
    <source>
        <dbReference type="SAM" id="MobiDB-lite"/>
    </source>
</evidence>
<evidence type="ECO:0000313" key="5">
    <source>
        <dbReference type="Proteomes" id="UP000198717"/>
    </source>
</evidence>
<evidence type="ECO:0000313" key="4">
    <source>
        <dbReference type="EMBL" id="SDD52179.1"/>
    </source>
</evidence>
<feature type="compositionally biased region" description="Basic and acidic residues" evidence="1">
    <location>
        <begin position="43"/>
        <end position="54"/>
    </location>
</feature>
<dbReference type="Proteomes" id="UP000321224">
    <property type="component" value="Unassembled WGS sequence"/>
</dbReference>
<proteinExistence type="predicted"/>
<organism evidence="3 6">
    <name type="scientific">Myxococcus virescens</name>
    <dbReference type="NCBI Taxonomy" id="83456"/>
    <lineage>
        <taxon>Bacteria</taxon>
        <taxon>Pseudomonadati</taxon>
        <taxon>Myxococcota</taxon>
        <taxon>Myxococcia</taxon>
        <taxon>Myxococcales</taxon>
        <taxon>Cystobacterineae</taxon>
        <taxon>Myxococcaceae</taxon>
        <taxon>Myxococcus</taxon>
    </lineage>
</organism>
<accession>A0A511H8Q5</accession>
<feature type="signal peptide" evidence="2">
    <location>
        <begin position="1"/>
        <end position="22"/>
    </location>
</feature>
<dbReference type="RefSeq" id="WP_090486819.1">
    <property type="nucleotide sequence ID" value="NZ_BJVY01000007.1"/>
</dbReference>
<evidence type="ECO:0000256" key="2">
    <source>
        <dbReference type="SAM" id="SignalP"/>
    </source>
</evidence>
<protein>
    <submittedName>
        <fullName evidence="3">Uncharacterized protein</fullName>
    </submittedName>
</protein>
<gene>
    <name evidence="3" type="ORF">MVI01_17040</name>
    <name evidence="4" type="ORF">SAMN04488504_1011255</name>
</gene>
<reference evidence="3 6" key="2">
    <citation type="submission" date="2019-07" db="EMBL/GenBank/DDBJ databases">
        <title>Whole genome shotgun sequence of Myxococcus virescens NBRC 100334.</title>
        <authorList>
            <person name="Hosoyama A."/>
            <person name="Uohara A."/>
            <person name="Ohji S."/>
            <person name="Ichikawa N."/>
        </authorList>
    </citation>
    <scope>NUCLEOTIDE SEQUENCE [LARGE SCALE GENOMIC DNA]</scope>
    <source>
        <strain evidence="3 6">NBRC 100334</strain>
    </source>
</reference>
<reference evidence="4 5" key="1">
    <citation type="submission" date="2016-10" db="EMBL/GenBank/DDBJ databases">
        <authorList>
            <person name="Varghese N."/>
            <person name="Submissions S."/>
        </authorList>
    </citation>
    <scope>NUCLEOTIDE SEQUENCE [LARGE SCALE GENOMIC DNA]</scope>
    <source>
        <strain evidence="4 5">DSM 2260</strain>
    </source>
</reference>
<keyword evidence="5" id="KW-1185">Reference proteome</keyword>
<feature type="region of interest" description="Disordered" evidence="1">
    <location>
        <begin position="31"/>
        <end position="54"/>
    </location>
</feature>
<keyword evidence="2" id="KW-0732">Signal</keyword>
<sequence length="105" mass="11086">MKTFGLMLFPLTVLLLAGSVEAASPISGAEAPVSIGQASDTSSVKDEDGNDIELPKHDAKQTQCIAKCQEPVAKCISGCEGGDRKCQLRCAQTMERCARKCGVQL</sequence>
<comment type="caution">
    <text evidence="3">The sequence shown here is derived from an EMBL/GenBank/DDBJ whole genome shotgun (WGS) entry which is preliminary data.</text>
</comment>
<dbReference type="AlphaFoldDB" id="A0A511H8Q5"/>
<dbReference type="EMBL" id="BJVY01000007">
    <property type="protein sequence ID" value="GEL69920.1"/>
    <property type="molecule type" value="Genomic_DNA"/>
</dbReference>
<evidence type="ECO:0000313" key="6">
    <source>
        <dbReference type="Proteomes" id="UP000321224"/>
    </source>
</evidence>